<dbReference type="GeneID" id="81463637"/>
<dbReference type="RefSeq" id="XP_056580704.1">
    <property type="nucleotide sequence ID" value="XM_056724454.1"/>
</dbReference>
<comment type="caution">
    <text evidence="1">The sequence shown here is derived from an EMBL/GenBank/DDBJ whole genome shotgun (WGS) entry which is preliminary data.</text>
</comment>
<organism evidence="1 2">
    <name type="scientific">Penicillium concentricum</name>
    <dbReference type="NCBI Taxonomy" id="293559"/>
    <lineage>
        <taxon>Eukaryota</taxon>
        <taxon>Fungi</taxon>
        <taxon>Dikarya</taxon>
        <taxon>Ascomycota</taxon>
        <taxon>Pezizomycotina</taxon>
        <taxon>Eurotiomycetes</taxon>
        <taxon>Eurotiomycetidae</taxon>
        <taxon>Eurotiales</taxon>
        <taxon>Aspergillaceae</taxon>
        <taxon>Penicillium</taxon>
    </lineage>
</organism>
<accession>A0A9W9S9X6</accession>
<evidence type="ECO:0008006" key="3">
    <source>
        <dbReference type="Google" id="ProtNLM"/>
    </source>
</evidence>
<protein>
    <recommendedName>
        <fullName evidence="3">Condensation domain-containing protein</fullName>
    </recommendedName>
</protein>
<evidence type="ECO:0000313" key="2">
    <source>
        <dbReference type="Proteomes" id="UP001147752"/>
    </source>
</evidence>
<evidence type="ECO:0000313" key="1">
    <source>
        <dbReference type="EMBL" id="KAJ5374718.1"/>
    </source>
</evidence>
<dbReference type="EMBL" id="JAPZBT010000002">
    <property type="protein sequence ID" value="KAJ5374718.1"/>
    <property type="molecule type" value="Genomic_DNA"/>
</dbReference>
<dbReference type="Proteomes" id="UP001147752">
    <property type="component" value="Unassembled WGS sequence"/>
</dbReference>
<proteinExistence type="predicted"/>
<dbReference type="Gene3D" id="3.30.559.30">
    <property type="entry name" value="Nonribosomal peptide synthetase, condensation domain"/>
    <property type="match status" value="1"/>
</dbReference>
<dbReference type="OrthoDB" id="4368652at2759"/>
<name>A0A9W9S9X6_9EURO</name>
<reference evidence="1" key="2">
    <citation type="journal article" date="2023" name="IMA Fungus">
        <title>Comparative genomic study of the Penicillium genus elucidates a diverse pangenome and 15 lateral gene transfer events.</title>
        <authorList>
            <person name="Petersen C."/>
            <person name="Sorensen T."/>
            <person name="Nielsen M.R."/>
            <person name="Sondergaard T.E."/>
            <person name="Sorensen J.L."/>
            <person name="Fitzpatrick D.A."/>
            <person name="Frisvad J.C."/>
            <person name="Nielsen K.L."/>
        </authorList>
    </citation>
    <scope>NUCLEOTIDE SEQUENCE</scope>
    <source>
        <strain evidence="1">IBT 3081</strain>
    </source>
</reference>
<dbReference type="SUPFAM" id="SSF52777">
    <property type="entry name" value="CoA-dependent acyltransferases"/>
    <property type="match status" value="1"/>
</dbReference>
<keyword evidence="2" id="KW-1185">Reference proteome</keyword>
<reference evidence="1" key="1">
    <citation type="submission" date="2022-12" db="EMBL/GenBank/DDBJ databases">
        <authorList>
            <person name="Petersen C."/>
        </authorList>
    </citation>
    <scope>NUCLEOTIDE SEQUENCE</scope>
    <source>
        <strain evidence="1">IBT 3081</strain>
    </source>
</reference>
<sequence>MAFNGSANISTDDVPDRSELFWRSEFKDFPATVIPVLPLLYKQSTLETLKHNIDLACGELDSVSASAALALAWGLVLSQYTGIDDVFFFFGLGLKLESIEPSNKLIVLPFRLLVDPQELVTDAFCNTETKITDGSTFEVSSSQELSNFGGEIAAACQYMNILNIRQGQQKRPGGLQSTDTRKFPLVLNCETRTNGVDMESLADPSAICIELTRMRLH</sequence>
<gene>
    <name evidence="1" type="ORF">N7517_006724</name>
</gene>
<dbReference type="AlphaFoldDB" id="A0A9W9S9X6"/>